<sequence>MGDSFVESMYSAEELRFVSQVERNLNEDSEKYRFLNAGYSGSTSLQLLNSLINKVYPTVGPGSTIVFFAPHSDRDNLYKDGSYWNGSQRGAALLPASGVGNPQLVHEIEAFSSVLTLLAAASKALQLNLILGTAPFRVADFASDAPLRRLYRRSRENYELGLQRRRAFCAEVRNFSRENNLPLIDGEIALAGDASYFYDELHLNSTGHEKFAEFVSPELAKHLS</sequence>
<dbReference type="AlphaFoldDB" id="A0A2V5JHN5"/>
<comment type="caution">
    <text evidence="1">The sequence shown here is derived from an EMBL/GenBank/DDBJ whole genome shotgun (WGS) entry which is preliminary data.</text>
</comment>
<proteinExistence type="predicted"/>
<organism evidence="1 2">
    <name type="scientific">Arthrobacter psychrolactophilus</name>
    <dbReference type="NCBI Taxonomy" id="92442"/>
    <lineage>
        <taxon>Bacteria</taxon>
        <taxon>Bacillati</taxon>
        <taxon>Actinomycetota</taxon>
        <taxon>Actinomycetes</taxon>
        <taxon>Micrococcales</taxon>
        <taxon>Micrococcaceae</taxon>
        <taxon>Arthrobacter</taxon>
    </lineage>
</organism>
<dbReference type="EMBL" id="QJVC01000002">
    <property type="protein sequence ID" value="PYI39587.1"/>
    <property type="molecule type" value="Genomic_DNA"/>
</dbReference>
<dbReference type="SUPFAM" id="SSF52266">
    <property type="entry name" value="SGNH hydrolase"/>
    <property type="match status" value="1"/>
</dbReference>
<evidence type="ECO:0000313" key="1">
    <source>
        <dbReference type="EMBL" id="PYI39587.1"/>
    </source>
</evidence>
<protein>
    <recommendedName>
        <fullName evidence="3">SGNH hydrolase-type esterase domain-containing protein</fullName>
    </recommendedName>
</protein>
<gene>
    <name evidence="1" type="ORF">CVS30_02530</name>
</gene>
<dbReference type="InterPro" id="IPR036514">
    <property type="entry name" value="SGNH_hydro_sf"/>
</dbReference>
<dbReference type="Gene3D" id="3.40.50.1110">
    <property type="entry name" value="SGNH hydrolase"/>
    <property type="match status" value="1"/>
</dbReference>
<reference evidence="1 2" key="1">
    <citation type="submission" date="2018-05" db="EMBL/GenBank/DDBJ databases">
        <title>Genetic diversity of glacier-inhabiting Cryobacterium bacteria in China and description of Cryobacterium mengkeensis sp. nov. and Arthrobacter glacialis sp. nov.</title>
        <authorList>
            <person name="Liu Q."/>
            <person name="Xin Y.-H."/>
        </authorList>
    </citation>
    <scope>NUCLEOTIDE SEQUENCE [LARGE SCALE GENOMIC DNA]</scope>
    <source>
        <strain evidence="1 2">B7</strain>
    </source>
</reference>
<name>A0A2V5JHN5_9MICC</name>
<evidence type="ECO:0000313" key="2">
    <source>
        <dbReference type="Proteomes" id="UP000247980"/>
    </source>
</evidence>
<dbReference type="Proteomes" id="UP000247980">
    <property type="component" value="Unassembled WGS sequence"/>
</dbReference>
<evidence type="ECO:0008006" key="3">
    <source>
        <dbReference type="Google" id="ProtNLM"/>
    </source>
</evidence>
<accession>A0A2V5JHN5</accession>
<keyword evidence="2" id="KW-1185">Reference proteome</keyword>